<name>A0A4Q7PM59_9FIRM</name>
<evidence type="ECO:0008006" key="3">
    <source>
        <dbReference type="Google" id="ProtNLM"/>
    </source>
</evidence>
<organism evidence="1 2">
    <name type="scientific">Cuneatibacter caecimuris</name>
    <dbReference type="NCBI Taxonomy" id="1796618"/>
    <lineage>
        <taxon>Bacteria</taxon>
        <taxon>Bacillati</taxon>
        <taxon>Bacillota</taxon>
        <taxon>Clostridia</taxon>
        <taxon>Lachnospirales</taxon>
        <taxon>Lachnospiraceae</taxon>
        <taxon>Cuneatibacter</taxon>
    </lineage>
</organism>
<keyword evidence="2" id="KW-1185">Reference proteome</keyword>
<dbReference type="EMBL" id="SGXF01000002">
    <property type="protein sequence ID" value="RZT00980.1"/>
    <property type="molecule type" value="Genomic_DNA"/>
</dbReference>
<dbReference type="Proteomes" id="UP000292927">
    <property type="component" value="Unassembled WGS sequence"/>
</dbReference>
<gene>
    <name evidence="1" type="ORF">EV209_1417</name>
</gene>
<dbReference type="PANTHER" id="PTHR11051">
    <property type="entry name" value="GLYCOSYL HYDROLASE-RELATED"/>
    <property type="match status" value="1"/>
</dbReference>
<dbReference type="RefSeq" id="WP_130434475.1">
    <property type="nucleotide sequence ID" value="NZ_SGXF01000002.1"/>
</dbReference>
<dbReference type="OrthoDB" id="127395at2"/>
<dbReference type="InterPro" id="IPR012341">
    <property type="entry name" value="6hp_glycosidase-like_sf"/>
</dbReference>
<dbReference type="PANTHER" id="PTHR11051:SF8">
    <property type="entry name" value="PROTEIN-GLUCOSYLGALACTOSYLHYDROXYLYSINE GLUCOSIDASE"/>
    <property type="match status" value="1"/>
</dbReference>
<comment type="caution">
    <text evidence="1">The sequence shown here is derived from an EMBL/GenBank/DDBJ whole genome shotgun (WGS) entry which is preliminary data.</text>
</comment>
<evidence type="ECO:0000313" key="1">
    <source>
        <dbReference type="EMBL" id="RZT00980.1"/>
    </source>
</evidence>
<dbReference type="GO" id="GO:0005975">
    <property type="term" value="P:carbohydrate metabolic process"/>
    <property type="evidence" value="ECO:0007669"/>
    <property type="project" value="InterPro"/>
</dbReference>
<protein>
    <recommendedName>
        <fullName evidence="3">Glycosyl hydrolase family 65</fullName>
    </recommendedName>
</protein>
<proteinExistence type="predicted"/>
<accession>A0A4Q7PM59</accession>
<dbReference type="Gene3D" id="1.50.10.10">
    <property type="match status" value="1"/>
</dbReference>
<reference evidence="1 2" key="1">
    <citation type="submission" date="2019-02" db="EMBL/GenBank/DDBJ databases">
        <title>Genomic Encyclopedia of Type Strains, Phase IV (KMG-IV): sequencing the most valuable type-strain genomes for metagenomic binning, comparative biology and taxonomic classification.</title>
        <authorList>
            <person name="Goeker M."/>
        </authorList>
    </citation>
    <scope>NUCLEOTIDE SEQUENCE [LARGE SCALE GENOMIC DNA]</scope>
    <source>
        <strain evidence="1 2">DSM 29486</strain>
    </source>
</reference>
<evidence type="ECO:0000313" key="2">
    <source>
        <dbReference type="Proteomes" id="UP000292927"/>
    </source>
</evidence>
<dbReference type="AlphaFoldDB" id="A0A4Q7PM59"/>
<sequence>MAINRYELVTRHDPVLTEADVYSPLSVGNGNFAFTADVTGMQSLYETYRASLPLCTMAQWAWHTKPVSKTKYNYTFDDVELTEYPFQGRTVSYAVEKKPGNEAVYDWVRENPHKLNLARIGLVKDGKELEPGQITEIHQQLHLFEGVLESRFLVEGIPCHVLTAADSGTDAVSFQVESEALKDGLEVEIRFPYGSHLIGASEWNAEDAHQTEILKQDAEHVVWKRTLDRDGYFAAVTLEGAELSQRGKHSFRIAGSGSPEMAFSVSFAKSGPPDKLENKVVLDRSRAYWKNFWEKGGAVDLHKSKDPRAPELERRIVLSQYLMAIQSAGSVPPQETGLTCNSWYGKFHLEMYLWHEAYLPLWNHTDLLERSLNWYQIHLPEARRNAARNGYRGARWPKMVAEDGIDSPSPIATLLIWQQPHIIYMLELAYQNCRRTDFMERYYELVQETAEFMVDFAVFNQDRGVYELLGPAIPVQERHAPMVTKNPAFEVEYWCFTLRIAVEWAKRLGKEVPGKWQDVSEHMAPAAIGDGRYLAHDDCPDTYENFAEDHPSMLCAYGLIDSGRIDREAMRRSLKKVEECWDYPSLWGWDFAVMCMTAVRLGDPEYAIELLLMDTPKNSYVASGNNYQKTRDDLPLYLPGNGSLLLALPLMTAGFPGSGRLPGFPKNGQWEVEFENIDPFPY</sequence>
<dbReference type="SUPFAM" id="SSF48208">
    <property type="entry name" value="Six-hairpin glycosidases"/>
    <property type="match status" value="1"/>
</dbReference>
<dbReference type="GO" id="GO:0004553">
    <property type="term" value="F:hydrolase activity, hydrolyzing O-glycosyl compounds"/>
    <property type="evidence" value="ECO:0007669"/>
    <property type="project" value="TreeGrafter"/>
</dbReference>
<dbReference type="InterPro" id="IPR008928">
    <property type="entry name" value="6-hairpin_glycosidase_sf"/>
</dbReference>